<evidence type="ECO:0000313" key="4">
    <source>
        <dbReference type="Proteomes" id="UP000317494"/>
    </source>
</evidence>
<evidence type="ECO:0000259" key="1">
    <source>
        <dbReference type="SMART" id="SM00829"/>
    </source>
</evidence>
<dbReference type="InterPro" id="IPR013154">
    <property type="entry name" value="ADH-like_N"/>
</dbReference>
<reference evidence="4 5" key="1">
    <citation type="journal article" date="2019" name="Sci. Rep.">
        <title>Comparative genomics of chytrid fungi reveal insights into the obligate biotrophic and pathogenic lifestyle of Synchytrium endobioticum.</title>
        <authorList>
            <person name="van de Vossenberg B.T.L.H."/>
            <person name="Warris S."/>
            <person name="Nguyen H.D.T."/>
            <person name="van Gent-Pelzer M.P.E."/>
            <person name="Joly D.L."/>
            <person name="van de Geest H.C."/>
            <person name="Bonants P.J.M."/>
            <person name="Smith D.S."/>
            <person name="Levesque C.A."/>
            <person name="van der Lee T.A.J."/>
        </authorList>
    </citation>
    <scope>NUCLEOTIDE SEQUENCE [LARGE SCALE GENOMIC DNA]</scope>
    <source>
        <strain evidence="2 5">LEV6574</strain>
        <strain evidence="3 4">MB42</strain>
    </source>
</reference>
<dbReference type="InterPro" id="IPR020843">
    <property type="entry name" value="ER"/>
</dbReference>
<dbReference type="OrthoDB" id="10257049at2759"/>
<dbReference type="EMBL" id="QEAN01000027">
    <property type="protein sequence ID" value="TPX52824.1"/>
    <property type="molecule type" value="Genomic_DNA"/>
</dbReference>
<dbReference type="SUPFAM" id="SSF50129">
    <property type="entry name" value="GroES-like"/>
    <property type="match status" value="1"/>
</dbReference>
<dbReference type="EMBL" id="QEAM01000444">
    <property type="protein sequence ID" value="TPX39787.1"/>
    <property type="molecule type" value="Genomic_DNA"/>
</dbReference>
<dbReference type="Proteomes" id="UP000320475">
    <property type="component" value="Unassembled WGS sequence"/>
</dbReference>
<dbReference type="InterPro" id="IPR036291">
    <property type="entry name" value="NAD(P)-bd_dom_sf"/>
</dbReference>
<evidence type="ECO:0000313" key="2">
    <source>
        <dbReference type="EMBL" id="TPX39787.1"/>
    </source>
</evidence>
<dbReference type="SUPFAM" id="SSF51735">
    <property type="entry name" value="NAD(P)-binding Rossmann-fold domains"/>
    <property type="match status" value="1"/>
</dbReference>
<dbReference type="Gene3D" id="3.90.180.10">
    <property type="entry name" value="Medium-chain alcohol dehydrogenases, catalytic domain"/>
    <property type="match status" value="1"/>
</dbReference>
<dbReference type="InterPro" id="IPR011032">
    <property type="entry name" value="GroES-like_sf"/>
</dbReference>
<gene>
    <name evidence="2" type="ORF">SeLEV6574_g06988</name>
    <name evidence="3" type="ORF">SeMB42_g01157</name>
</gene>
<comment type="caution">
    <text evidence="3">The sequence shown here is derived from an EMBL/GenBank/DDBJ whole genome shotgun (WGS) entry which is preliminary data.</text>
</comment>
<keyword evidence="4" id="KW-1185">Reference proteome</keyword>
<name>A0A507DMD0_9FUNG</name>
<dbReference type="PANTHER" id="PTHR45348">
    <property type="entry name" value="HYPOTHETICAL OXIDOREDUCTASE (EUROFUNG)"/>
    <property type="match status" value="1"/>
</dbReference>
<dbReference type="SMART" id="SM00829">
    <property type="entry name" value="PKS_ER"/>
    <property type="match status" value="1"/>
</dbReference>
<dbReference type="STRING" id="286115.A0A507DMD0"/>
<evidence type="ECO:0000313" key="3">
    <source>
        <dbReference type="EMBL" id="TPX52824.1"/>
    </source>
</evidence>
<dbReference type="Proteomes" id="UP000317494">
    <property type="component" value="Unassembled WGS sequence"/>
</dbReference>
<dbReference type="InterPro" id="IPR047122">
    <property type="entry name" value="Trans-enoyl_RdTase-like"/>
</dbReference>
<protein>
    <recommendedName>
        <fullName evidence="1">Enoyl reductase (ER) domain-containing protein</fullName>
    </recommendedName>
</protein>
<dbReference type="AlphaFoldDB" id="A0A507DMD0"/>
<organism evidence="3 4">
    <name type="scientific">Synchytrium endobioticum</name>
    <dbReference type="NCBI Taxonomy" id="286115"/>
    <lineage>
        <taxon>Eukaryota</taxon>
        <taxon>Fungi</taxon>
        <taxon>Fungi incertae sedis</taxon>
        <taxon>Chytridiomycota</taxon>
        <taxon>Chytridiomycota incertae sedis</taxon>
        <taxon>Chytridiomycetes</taxon>
        <taxon>Synchytriales</taxon>
        <taxon>Synchytriaceae</taxon>
        <taxon>Synchytrium</taxon>
    </lineage>
</organism>
<dbReference type="PANTHER" id="PTHR45348:SF2">
    <property type="entry name" value="ZINC-TYPE ALCOHOL DEHYDROGENASE-LIKE PROTEIN C2E1P3.01"/>
    <property type="match status" value="1"/>
</dbReference>
<dbReference type="VEuPathDB" id="FungiDB:SeMB42_g01157"/>
<dbReference type="GO" id="GO:0016651">
    <property type="term" value="F:oxidoreductase activity, acting on NAD(P)H"/>
    <property type="evidence" value="ECO:0007669"/>
    <property type="project" value="InterPro"/>
</dbReference>
<sequence length="277" mass="28713">MKALVVTQPGSVKDHLQILHVDEPNPGEQDIIIKVHAAAVNPLDWKMAKLGFMVSAFPHRLGSDVSGLVTKVGPRVTEFKPGDAVYGKTTTGGFAEYTALPAMLAVPKPTNLSHTQAATLPVAISTAALGLFHPSVGLGLAPPSSHTAYFKPENSEYVTSLGAAHVFDSSLPPDELISKVKNVTLLSGLQYALDCISPDTTSTLAARALKQGGSVVTITGPADVPRGIKLLVLGAGEPSLQPVQIIENGLQGLPDALELSSNGKVSGVKLVVPLVSA</sequence>
<evidence type="ECO:0000313" key="5">
    <source>
        <dbReference type="Proteomes" id="UP000320475"/>
    </source>
</evidence>
<dbReference type="Gene3D" id="3.40.50.720">
    <property type="entry name" value="NAD(P)-binding Rossmann-like Domain"/>
    <property type="match status" value="1"/>
</dbReference>
<feature type="domain" description="Enoyl reductase (ER)" evidence="1">
    <location>
        <begin position="11"/>
        <end position="272"/>
    </location>
</feature>
<accession>A0A507DMD0</accession>
<dbReference type="Pfam" id="PF08240">
    <property type="entry name" value="ADH_N"/>
    <property type="match status" value="1"/>
</dbReference>
<proteinExistence type="predicted"/>